<reference evidence="4" key="2">
    <citation type="journal article" date="2018" name="BMC Genomics">
        <title>A manually annotated Actinidia chinensis var. chinensis (kiwifruit) genome highlights the challenges associated with draft genomes and gene prediction in plants.</title>
        <authorList>
            <person name="Pilkington S.M."/>
            <person name="Crowhurst R."/>
            <person name="Hilario E."/>
            <person name="Nardozza S."/>
            <person name="Fraser L."/>
            <person name="Peng Y."/>
            <person name="Gunaseelan K."/>
            <person name="Simpson R."/>
            <person name="Tahir J."/>
            <person name="Deroles S.C."/>
            <person name="Templeton K."/>
            <person name="Luo Z."/>
            <person name="Davy M."/>
            <person name="Cheng C."/>
            <person name="McNeilage M."/>
            <person name="Scaglione D."/>
            <person name="Liu Y."/>
            <person name="Zhang Q."/>
            <person name="Datson P."/>
            <person name="De Silva N."/>
            <person name="Gardiner S.E."/>
            <person name="Bassett H."/>
            <person name="Chagne D."/>
            <person name="McCallum J."/>
            <person name="Dzierzon H."/>
            <person name="Deng C."/>
            <person name="Wang Y.Y."/>
            <person name="Barron L."/>
            <person name="Manako K."/>
            <person name="Bowen J."/>
            <person name="Foster T.M."/>
            <person name="Erridge Z.A."/>
            <person name="Tiffin H."/>
            <person name="Waite C.N."/>
            <person name="Davies K.M."/>
            <person name="Grierson E.P."/>
            <person name="Laing W.A."/>
            <person name="Kirk R."/>
            <person name="Chen X."/>
            <person name="Wood M."/>
            <person name="Montefiori M."/>
            <person name="Brummell D.A."/>
            <person name="Schwinn K.E."/>
            <person name="Catanach A."/>
            <person name="Fullerton C."/>
            <person name="Li D."/>
            <person name="Meiyalaghan S."/>
            <person name="Nieuwenhuizen N."/>
            <person name="Read N."/>
            <person name="Prakash R."/>
            <person name="Hunter D."/>
            <person name="Zhang H."/>
            <person name="McKenzie M."/>
            <person name="Knabel M."/>
            <person name="Harris A."/>
            <person name="Allan A.C."/>
            <person name="Gleave A."/>
            <person name="Chen A."/>
            <person name="Janssen B.J."/>
            <person name="Plunkett B."/>
            <person name="Ampomah-Dwamena C."/>
            <person name="Voogd C."/>
            <person name="Leif D."/>
            <person name="Lafferty D."/>
            <person name="Souleyre E.J.F."/>
            <person name="Varkonyi-Gasic E."/>
            <person name="Gambi F."/>
            <person name="Hanley J."/>
            <person name="Yao J.L."/>
            <person name="Cheung J."/>
            <person name="David K.M."/>
            <person name="Warren B."/>
            <person name="Marsh K."/>
            <person name="Snowden K.C."/>
            <person name="Lin-Wang K."/>
            <person name="Brian L."/>
            <person name="Martinez-Sanchez M."/>
            <person name="Wang M."/>
            <person name="Ileperuma N."/>
            <person name="Macnee N."/>
            <person name="Campin R."/>
            <person name="McAtee P."/>
            <person name="Drummond R.S.M."/>
            <person name="Espley R.V."/>
            <person name="Ireland H.S."/>
            <person name="Wu R."/>
            <person name="Atkinson R.G."/>
            <person name="Karunairetnam S."/>
            <person name="Bulley S."/>
            <person name="Chunkath S."/>
            <person name="Hanley Z."/>
            <person name="Storey R."/>
            <person name="Thrimawithana A.H."/>
            <person name="Thomson S."/>
            <person name="David C."/>
            <person name="Testolin R."/>
            <person name="Huang H."/>
            <person name="Hellens R.P."/>
            <person name="Schaffer R.J."/>
        </authorList>
    </citation>
    <scope>NUCLEOTIDE SEQUENCE [LARGE SCALE GENOMIC DNA]</scope>
    <source>
        <strain evidence="4">cv. Red5</strain>
    </source>
</reference>
<sequence length="124" mass="14452">MVCIGLWFTCKHSSAESYIISALAIIGIIVCLRILCYTCHRLSNRHDHEHDHRGNPSSSDHYGMEMQPQDRDRDRDRDREREREREWERAQHYCRASLPESKVVILAGEDYASVIAQPVPFQAN</sequence>
<reference evidence="3 4" key="1">
    <citation type="submission" date="2017-07" db="EMBL/GenBank/DDBJ databases">
        <title>An improved, manually edited Actinidia chinensis var. chinensis (kiwifruit) genome highlights the challenges associated with draft genomes and gene prediction in plants.</title>
        <authorList>
            <person name="Pilkington S."/>
            <person name="Crowhurst R."/>
            <person name="Hilario E."/>
            <person name="Nardozza S."/>
            <person name="Fraser L."/>
            <person name="Peng Y."/>
            <person name="Gunaseelan K."/>
            <person name="Simpson R."/>
            <person name="Tahir J."/>
            <person name="Deroles S."/>
            <person name="Templeton K."/>
            <person name="Luo Z."/>
            <person name="Davy M."/>
            <person name="Cheng C."/>
            <person name="Mcneilage M."/>
            <person name="Scaglione D."/>
            <person name="Liu Y."/>
            <person name="Zhang Q."/>
            <person name="Datson P."/>
            <person name="De Silva N."/>
            <person name="Gardiner S."/>
            <person name="Bassett H."/>
            <person name="Chagne D."/>
            <person name="Mccallum J."/>
            <person name="Dzierzon H."/>
            <person name="Deng C."/>
            <person name="Wang Y.-Y."/>
            <person name="Barron N."/>
            <person name="Manako K."/>
            <person name="Bowen J."/>
            <person name="Foster T."/>
            <person name="Erridge Z."/>
            <person name="Tiffin H."/>
            <person name="Waite C."/>
            <person name="Davies K."/>
            <person name="Grierson E."/>
            <person name="Laing W."/>
            <person name="Kirk R."/>
            <person name="Chen X."/>
            <person name="Wood M."/>
            <person name="Montefiori M."/>
            <person name="Brummell D."/>
            <person name="Schwinn K."/>
            <person name="Catanach A."/>
            <person name="Fullerton C."/>
            <person name="Li D."/>
            <person name="Meiyalaghan S."/>
            <person name="Nieuwenhuizen N."/>
            <person name="Read N."/>
            <person name="Prakash R."/>
            <person name="Hunter D."/>
            <person name="Zhang H."/>
            <person name="Mckenzie M."/>
            <person name="Knabel M."/>
            <person name="Harris A."/>
            <person name="Allan A."/>
            <person name="Chen A."/>
            <person name="Janssen B."/>
            <person name="Plunkett B."/>
            <person name="Dwamena C."/>
            <person name="Voogd C."/>
            <person name="Leif D."/>
            <person name="Lafferty D."/>
            <person name="Souleyre E."/>
            <person name="Varkonyi-Gasic E."/>
            <person name="Gambi F."/>
            <person name="Hanley J."/>
            <person name="Yao J.-L."/>
            <person name="Cheung J."/>
            <person name="David K."/>
            <person name="Warren B."/>
            <person name="Marsh K."/>
            <person name="Snowden K."/>
            <person name="Lin-Wang K."/>
            <person name="Brian L."/>
            <person name="Martinez-Sanchez M."/>
            <person name="Wang M."/>
            <person name="Ileperuma N."/>
            <person name="Macnee N."/>
            <person name="Campin R."/>
            <person name="Mcatee P."/>
            <person name="Drummond R."/>
            <person name="Espley R."/>
            <person name="Ireland H."/>
            <person name="Wu R."/>
            <person name="Atkinson R."/>
            <person name="Karunairetnam S."/>
            <person name="Bulley S."/>
            <person name="Chunkath S."/>
            <person name="Hanley Z."/>
            <person name="Storey R."/>
            <person name="Thrimawithana A."/>
            <person name="Thomson S."/>
            <person name="David C."/>
            <person name="Testolin R."/>
        </authorList>
    </citation>
    <scope>NUCLEOTIDE SEQUENCE [LARGE SCALE GENOMIC DNA]</scope>
    <source>
        <strain evidence="4">cv. Red5</strain>
        <tissue evidence="3">Young leaf</tissue>
    </source>
</reference>
<dbReference type="Proteomes" id="UP000241394">
    <property type="component" value="Chromosome LG16"/>
</dbReference>
<feature type="region of interest" description="Disordered" evidence="1">
    <location>
        <begin position="46"/>
        <end position="89"/>
    </location>
</feature>
<evidence type="ECO:0000313" key="4">
    <source>
        <dbReference type="Proteomes" id="UP000241394"/>
    </source>
</evidence>
<keyword evidence="2" id="KW-0812">Transmembrane</keyword>
<protein>
    <submittedName>
        <fullName evidence="3">Urease accessory protein like</fullName>
    </submittedName>
</protein>
<keyword evidence="4" id="KW-1185">Reference proteome</keyword>
<feature type="transmembrane region" description="Helical" evidence="2">
    <location>
        <begin position="17"/>
        <end position="36"/>
    </location>
</feature>
<dbReference type="InParanoid" id="A0A2R6QFQ0"/>
<keyword evidence="2" id="KW-1133">Transmembrane helix</keyword>
<proteinExistence type="predicted"/>
<accession>A0A2R6QFQ0</accession>
<dbReference type="AlphaFoldDB" id="A0A2R6QFQ0"/>
<evidence type="ECO:0000256" key="2">
    <source>
        <dbReference type="SAM" id="Phobius"/>
    </source>
</evidence>
<dbReference type="EMBL" id="NKQK01000016">
    <property type="protein sequence ID" value="PSS07416.1"/>
    <property type="molecule type" value="Genomic_DNA"/>
</dbReference>
<evidence type="ECO:0000313" key="3">
    <source>
        <dbReference type="EMBL" id="PSS07416.1"/>
    </source>
</evidence>
<dbReference type="Gramene" id="PSS07416">
    <property type="protein sequence ID" value="PSS07416"/>
    <property type="gene ID" value="CEY00_Acc17762"/>
</dbReference>
<evidence type="ECO:0000256" key="1">
    <source>
        <dbReference type="SAM" id="MobiDB-lite"/>
    </source>
</evidence>
<comment type="caution">
    <text evidence="3">The sequence shown here is derived from an EMBL/GenBank/DDBJ whole genome shotgun (WGS) entry which is preliminary data.</text>
</comment>
<feature type="compositionally biased region" description="Basic and acidic residues" evidence="1">
    <location>
        <begin position="68"/>
        <end position="89"/>
    </location>
</feature>
<name>A0A2R6QFQ0_ACTCC</name>
<dbReference type="OrthoDB" id="1729913at2759"/>
<gene>
    <name evidence="3" type="ORF">CEY00_Acc17762</name>
</gene>
<keyword evidence="2" id="KW-0472">Membrane</keyword>
<organism evidence="3 4">
    <name type="scientific">Actinidia chinensis var. chinensis</name>
    <name type="common">Chinese soft-hair kiwi</name>
    <dbReference type="NCBI Taxonomy" id="1590841"/>
    <lineage>
        <taxon>Eukaryota</taxon>
        <taxon>Viridiplantae</taxon>
        <taxon>Streptophyta</taxon>
        <taxon>Embryophyta</taxon>
        <taxon>Tracheophyta</taxon>
        <taxon>Spermatophyta</taxon>
        <taxon>Magnoliopsida</taxon>
        <taxon>eudicotyledons</taxon>
        <taxon>Gunneridae</taxon>
        <taxon>Pentapetalae</taxon>
        <taxon>asterids</taxon>
        <taxon>Ericales</taxon>
        <taxon>Actinidiaceae</taxon>
        <taxon>Actinidia</taxon>
    </lineage>
</organism>